<dbReference type="RefSeq" id="XP_001420532.1">
    <property type="nucleotide sequence ID" value="XM_001420495.1"/>
</dbReference>
<dbReference type="HOGENOM" id="CLU_1087376_0_0_1"/>
<dbReference type="InterPro" id="IPR000719">
    <property type="entry name" value="Prot_kinase_dom"/>
</dbReference>
<evidence type="ECO:0000313" key="2">
    <source>
        <dbReference type="EMBL" id="ABO98825.1"/>
    </source>
</evidence>
<dbReference type="PROSITE" id="PS50011">
    <property type="entry name" value="PROTEIN_KINASE_DOM"/>
    <property type="match status" value="1"/>
</dbReference>
<dbReference type="OMA" id="LCDVGAC"/>
<dbReference type="SMART" id="SM00220">
    <property type="entry name" value="S_TKc"/>
    <property type="match status" value="1"/>
</dbReference>
<dbReference type="PANTHER" id="PTHR46699:SF5">
    <property type="entry name" value="PROTEIN KINASE DOMAIN-CONTAINING PROTEIN"/>
    <property type="match status" value="1"/>
</dbReference>
<dbReference type="SUPFAM" id="SSF56112">
    <property type="entry name" value="Protein kinase-like (PK-like)"/>
    <property type="match status" value="1"/>
</dbReference>
<dbReference type="STRING" id="436017.A4S519"/>
<accession>A4S519</accession>
<dbReference type="InterPro" id="IPR008271">
    <property type="entry name" value="Ser/Thr_kinase_AS"/>
</dbReference>
<dbReference type="InterPro" id="IPR011009">
    <property type="entry name" value="Kinase-like_dom_sf"/>
</dbReference>
<dbReference type="eggNOG" id="KOG0594">
    <property type="taxonomic scope" value="Eukaryota"/>
</dbReference>
<name>A4S519_OSTLU</name>
<dbReference type="OrthoDB" id="1911848at2759"/>
<dbReference type="GeneID" id="5004428"/>
<keyword evidence="3" id="KW-1185">Reference proteome</keyword>
<dbReference type="Gene3D" id="1.10.510.10">
    <property type="entry name" value="Transferase(Phosphotransferase) domain 1"/>
    <property type="match status" value="1"/>
</dbReference>
<organism evidence="2 3">
    <name type="scientific">Ostreococcus lucimarinus (strain CCE9901)</name>
    <dbReference type="NCBI Taxonomy" id="436017"/>
    <lineage>
        <taxon>Eukaryota</taxon>
        <taxon>Viridiplantae</taxon>
        <taxon>Chlorophyta</taxon>
        <taxon>Mamiellophyceae</taxon>
        <taxon>Mamiellales</taxon>
        <taxon>Bathycoccaceae</taxon>
        <taxon>Ostreococcus</taxon>
    </lineage>
</organism>
<dbReference type="GO" id="GO:0004672">
    <property type="term" value="F:protein kinase activity"/>
    <property type="evidence" value="ECO:0007669"/>
    <property type="project" value="InterPro"/>
</dbReference>
<evidence type="ECO:0000313" key="3">
    <source>
        <dbReference type="Proteomes" id="UP000001568"/>
    </source>
</evidence>
<dbReference type="Gramene" id="ABO98825">
    <property type="protein sequence ID" value="ABO98825"/>
    <property type="gene ID" value="OSTLU_26608"/>
</dbReference>
<evidence type="ECO:0000259" key="1">
    <source>
        <dbReference type="PROSITE" id="PS50011"/>
    </source>
</evidence>
<dbReference type="KEGG" id="olu:OSTLU_26608"/>
<dbReference type="GO" id="GO:0005524">
    <property type="term" value="F:ATP binding"/>
    <property type="evidence" value="ECO:0007669"/>
    <property type="project" value="InterPro"/>
</dbReference>
<protein>
    <recommendedName>
        <fullName evidence="1">Protein kinase domain-containing protein</fullName>
    </recommendedName>
</protein>
<dbReference type="PROSITE" id="PS00108">
    <property type="entry name" value="PROTEIN_KINASE_ST"/>
    <property type="match status" value="1"/>
</dbReference>
<dbReference type="EMBL" id="CP000591">
    <property type="protein sequence ID" value="ABO98825.1"/>
    <property type="molecule type" value="Genomic_DNA"/>
</dbReference>
<sequence length="256" mass="27211">MGAAGVGQWLVWEDVGRVTLEDVLARGDGLALARETFGDLSDDAAAFRFLASTLARAVASVHAFDMIHRDVKPANVILSDARKRTLLCDVGACADVQTGRNMDGAEAIFDPTYGAPEQFRKVASSPPLGGFPSIGGLFGRKKNAEASSANGFTLEPSGEPPTVLLDAYSLGVTLLRCGVPSLRGESAIVRARKDIDACGGDLDLWRREVCVPGVNDFTLLDELGAWATITRLAAVDPNERFSVRRALDADEFLSSA</sequence>
<feature type="domain" description="Protein kinase" evidence="1">
    <location>
        <begin position="1"/>
        <end position="253"/>
    </location>
</feature>
<reference evidence="2 3" key="1">
    <citation type="journal article" date="2007" name="Proc. Natl. Acad. Sci. U.S.A.">
        <title>The tiny eukaryote Ostreococcus provides genomic insights into the paradox of plankton speciation.</title>
        <authorList>
            <person name="Palenik B."/>
            <person name="Grimwood J."/>
            <person name="Aerts A."/>
            <person name="Rouze P."/>
            <person name="Salamov A."/>
            <person name="Putnam N."/>
            <person name="Dupont C."/>
            <person name="Jorgensen R."/>
            <person name="Derelle E."/>
            <person name="Rombauts S."/>
            <person name="Zhou K."/>
            <person name="Otillar R."/>
            <person name="Merchant S.S."/>
            <person name="Podell S."/>
            <person name="Gaasterland T."/>
            <person name="Napoli C."/>
            <person name="Gendler K."/>
            <person name="Manuell A."/>
            <person name="Tai V."/>
            <person name="Vallon O."/>
            <person name="Piganeau G."/>
            <person name="Jancek S."/>
            <person name="Heijde M."/>
            <person name="Jabbari K."/>
            <person name="Bowler C."/>
            <person name="Lohr M."/>
            <person name="Robbens S."/>
            <person name="Werner G."/>
            <person name="Dubchak I."/>
            <person name="Pazour G.J."/>
            <person name="Ren Q."/>
            <person name="Paulsen I."/>
            <person name="Delwiche C."/>
            <person name="Schmutz J."/>
            <person name="Rokhsar D."/>
            <person name="Van de Peer Y."/>
            <person name="Moreau H."/>
            <person name="Grigoriev I.V."/>
        </authorList>
    </citation>
    <scope>NUCLEOTIDE SEQUENCE [LARGE SCALE GENOMIC DNA]</scope>
    <source>
        <strain evidence="2 3">CCE9901</strain>
    </source>
</reference>
<proteinExistence type="predicted"/>
<gene>
    <name evidence="2" type="ORF">OSTLU_26608</name>
</gene>
<dbReference type="AlphaFoldDB" id="A4S519"/>
<dbReference type="Proteomes" id="UP000001568">
    <property type="component" value="Chromosome 11"/>
</dbReference>
<dbReference type="PANTHER" id="PTHR46699">
    <property type="entry name" value="SERINE/THREONINE-PROTEIN KINASE STN8, CHLOROPLASTIC-RELATED"/>
    <property type="match status" value="1"/>
</dbReference>
<dbReference type="Pfam" id="PF00069">
    <property type="entry name" value="Pkinase"/>
    <property type="match status" value="1"/>
</dbReference>